<evidence type="ECO:0000313" key="4">
    <source>
        <dbReference type="Proteomes" id="UP000252995"/>
    </source>
</evidence>
<name>A0A1I4WZ90_9GAMM</name>
<gene>
    <name evidence="1" type="ORF">DET50_102150</name>
    <name evidence="2" type="ORF">SAMN04487961_2405</name>
</gene>
<dbReference type="Proteomes" id="UP000199339">
    <property type="component" value="Unassembled WGS sequence"/>
</dbReference>
<dbReference type="EMBL" id="FOUR01000005">
    <property type="protein sequence ID" value="SFN19041.1"/>
    <property type="molecule type" value="Genomic_DNA"/>
</dbReference>
<dbReference type="AlphaFoldDB" id="A0A1I4WZ90"/>
<reference evidence="2" key="2">
    <citation type="submission" date="2016-10" db="EMBL/GenBank/DDBJ databases">
        <authorList>
            <person name="de Groot N.N."/>
        </authorList>
    </citation>
    <scope>NUCLEOTIDE SEQUENCE [LARGE SCALE GENOMIC DNA]</scope>
    <source>
        <strain evidence="2">CGMCC 1.6775</strain>
    </source>
</reference>
<accession>A0A1I4WZ90</accession>
<dbReference type="Proteomes" id="UP000252995">
    <property type="component" value="Unassembled WGS sequence"/>
</dbReference>
<evidence type="ECO:0000313" key="3">
    <source>
        <dbReference type="Proteomes" id="UP000199339"/>
    </source>
</evidence>
<sequence>MGGKPDIIKAIVLIFAVGLVVTGFTSIHASEDKPRYQDNVTISALQAGADRLNR</sequence>
<organism evidence="2 3">
    <name type="scientific">Marinobacter pelagius</name>
    <dbReference type="NCBI Taxonomy" id="379482"/>
    <lineage>
        <taxon>Bacteria</taxon>
        <taxon>Pseudomonadati</taxon>
        <taxon>Pseudomonadota</taxon>
        <taxon>Gammaproteobacteria</taxon>
        <taxon>Pseudomonadales</taxon>
        <taxon>Marinobacteraceae</taxon>
        <taxon>Marinobacter</taxon>
    </lineage>
</organism>
<evidence type="ECO:0000313" key="2">
    <source>
        <dbReference type="EMBL" id="SFN19041.1"/>
    </source>
</evidence>
<keyword evidence="3" id="KW-1185">Reference proteome</keyword>
<protein>
    <submittedName>
        <fullName evidence="2">Uncharacterized protein</fullName>
    </submittedName>
</protein>
<dbReference type="RefSeq" id="WP_175497258.1">
    <property type="nucleotide sequence ID" value="NZ_FOUR01000005.1"/>
</dbReference>
<proteinExistence type="predicted"/>
<evidence type="ECO:0000313" key="1">
    <source>
        <dbReference type="EMBL" id="RBP33338.1"/>
    </source>
</evidence>
<reference evidence="3" key="1">
    <citation type="submission" date="2016-10" db="EMBL/GenBank/DDBJ databases">
        <authorList>
            <person name="Varghese N."/>
            <person name="Submissions S."/>
        </authorList>
    </citation>
    <scope>NUCLEOTIDE SEQUENCE [LARGE SCALE GENOMIC DNA]</scope>
    <source>
        <strain evidence="3">CGMCC 1.6775</strain>
    </source>
</reference>
<dbReference type="EMBL" id="QNRO01000002">
    <property type="protein sequence ID" value="RBP33338.1"/>
    <property type="molecule type" value="Genomic_DNA"/>
</dbReference>
<reference evidence="1 4" key="3">
    <citation type="submission" date="2018-06" db="EMBL/GenBank/DDBJ databases">
        <title>Freshwater and sediment microbial communities from various areas in North America, analyzing microbe dynamics in response to fracking.</title>
        <authorList>
            <person name="Lamendella R."/>
        </authorList>
    </citation>
    <scope>NUCLEOTIDE SEQUENCE [LARGE SCALE GENOMIC DNA]</scope>
    <source>
        <strain evidence="1 4">114J</strain>
    </source>
</reference>